<dbReference type="EMBL" id="LT991976">
    <property type="protein sequence ID" value="SPK72227.1"/>
    <property type="molecule type" value="Genomic_DNA"/>
</dbReference>
<evidence type="ECO:0000313" key="3">
    <source>
        <dbReference type="Proteomes" id="UP000255505"/>
    </source>
</evidence>
<proteinExistence type="predicted"/>
<accession>A0A375ICA9</accession>
<sequence>MTAPMPHHFTTFDGHRRIASGPLPDNALALRRALDHGAAGPVLVFDDSTGRSIDLDTSGTEDEVLERSAVRAARLAAPHPAAGEGGDAPQTTEPRGRGRPKLGVVAREVTLLPRHWEWLATQPGGASVALRKLVEQARRDPAGKDRSRAASERAYHFMVAIAGDLAGFEEASRALFADDLAGFARHIAAWPADVREHALRLADRNA</sequence>
<name>A0A375ICA9_9BURK</name>
<dbReference type="Proteomes" id="UP000255505">
    <property type="component" value="Chromosome I"/>
</dbReference>
<evidence type="ECO:0000313" key="2">
    <source>
        <dbReference type="EMBL" id="SPK72227.1"/>
    </source>
</evidence>
<dbReference type="Pfam" id="PF09998">
    <property type="entry name" value="DUF2239"/>
    <property type="match status" value="1"/>
</dbReference>
<gene>
    <name evidence="2" type="ORF">CT19425_60345</name>
</gene>
<dbReference type="InterPro" id="IPR018715">
    <property type="entry name" value="DUF2239"/>
</dbReference>
<reference evidence="2 3" key="1">
    <citation type="submission" date="2018-01" db="EMBL/GenBank/DDBJ databases">
        <authorList>
            <person name="Gaut B.S."/>
            <person name="Morton B.R."/>
            <person name="Clegg M.T."/>
            <person name="Duvall M.R."/>
        </authorList>
    </citation>
    <scope>NUCLEOTIDE SEQUENCE [LARGE SCALE GENOMIC DNA]</scope>
    <source>
        <strain evidence="2">Cupriavidus taiwanensis LMG 19425</strain>
    </source>
</reference>
<dbReference type="RefSeq" id="WP_115662070.1">
    <property type="nucleotide sequence ID" value="NZ_LT991976.1"/>
</dbReference>
<protein>
    <recommendedName>
        <fullName evidence="4">DUF2239 domain-containing protein</fullName>
    </recommendedName>
</protein>
<evidence type="ECO:0000256" key="1">
    <source>
        <dbReference type="SAM" id="MobiDB-lite"/>
    </source>
</evidence>
<dbReference type="AlphaFoldDB" id="A0A375ICA9"/>
<feature type="region of interest" description="Disordered" evidence="1">
    <location>
        <begin position="76"/>
        <end position="100"/>
    </location>
</feature>
<organism evidence="2 3">
    <name type="scientific">Cupriavidus taiwanensis</name>
    <dbReference type="NCBI Taxonomy" id="164546"/>
    <lineage>
        <taxon>Bacteria</taxon>
        <taxon>Pseudomonadati</taxon>
        <taxon>Pseudomonadota</taxon>
        <taxon>Betaproteobacteria</taxon>
        <taxon>Burkholderiales</taxon>
        <taxon>Burkholderiaceae</taxon>
        <taxon>Cupriavidus</taxon>
    </lineage>
</organism>
<evidence type="ECO:0008006" key="4">
    <source>
        <dbReference type="Google" id="ProtNLM"/>
    </source>
</evidence>